<dbReference type="Proteomes" id="UP000317648">
    <property type="component" value="Chromosome"/>
</dbReference>
<evidence type="ECO:0000313" key="1">
    <source>
        <dbReference type="EMBL" id="QDU99035.1"/>
    </source>
</evidence>
<organism evidence="1 2">
    <name type="scientific">Lignipirellula cremea</name>
    <dbReference type="NCBI Taxonomy" id="2528010"/>
    <lineage>
        <taxon>Bacteria</taxon>
        <taxon>Pseudomonadati</taxon>
        <taxon>Planctomycetota</taxon>
        <taxon>Planctomycetia</taxon>
        <taxon>Pirellulales</taxon>
        <taxon>Pirellulaceae</taxon>
        <taxon>Lignipirellula</taxon>
    </lineage>
</organism>
<dbReference type="EMBL" id="CP036433">
    <property type="protein sequence ID" value="QDU99035.1"/>
    <property type="molecule type" value="Genomic_DNA"/>
</dbReference>
<gene>
    <name evidence="1" type="ORF">Pla8534_69460</name>
</gene>
<name>A0A518E4L3_9BACT</name>
<evidence type="ECO:0000313" key="2">
    <source>
        <dbReference type="Proteomes" id="UP000317648"/>
    </source>
</evidence>
<dbReference type="KEGG" id="lcre:Pla8534_69460"/>
<proteinExistence type="predicted"/>
<dbReference type="AlphaFoldDB" id="A0A518E4L3"/>
<keyword evidence="2" id="KW-1185">Reference proteome</keyword>
<protein>
    <submittedName>
        <fullName evidence="1">Uncharacterized protein</fullName>
    </submittedName>
</protein>
<sequence length="217" mass="23983">MEIGQRKRGFPADAGMKPAEGGIIAKRDSQGNISCFGLYGGVQDSFRARLGSWHGLHHCLKRLYGAVAITTAATRRQGDQEACNCSAIERRRRLETKKSGCELAVFSWTRSNPEEMLVYARADRLRKPGVSQQTFYREKAIARKLSRESNRGKKKIAGLPFADLQRLKSLAAESQRLQAFAADPGLDKRILQDVHSGKALTTARLRGRLQAPGKAMG</sequence>
<reference evidence="1 2" key="1">
    <citation type="submission" date="2019-02" db="EMBL/GenBank/DDBJ databases">
        <title>Deep-cultivation of Planctomycetes and their phenomic and genomic characterization uncovers novel biology.</title>
        <authorList>
            <person name="Wiegand S."/>
            <person name="Jogler M."/>
            <person name="Boedeker C."/>
            <person name="Pinto D."/>
            <person name="Vollmers J."/>
            <person name="Rivas-Marin E."/>
            <person name="Kohn T."/>
            <person name="Peeters S.H."/>
            <person name="Heuer A."/>
            <person name="Rast P."/>
            <person name="Oberbeckmann S."/>
            <person name="Bunk B."/>
            <person name="Jeske O."/>
            <person name="Meyerdierks A."/>
            <person name="Storesund J.E."/>
            <person name="Kallscheuer N."/>
            <person name="Luecker S."/>
            <person name="Lage O.M."/>
            <person name="Pohl T."/>
            <person name="Merkel B.J."/>
            <person name="Hornburger P."/>
            <person name="Mueller R.-W."/>
            <person name="Bruemmer F."/>
            <person name="Labrenz M."/>
            <person name="Spormann A.M."/>
            <person name="Op den Camp H."/>
            <person name="Overmann J."/>
            <person name="Amann R."/>
            <person name="Jetten M.S.M."/>
            <person name="Mascher T."/>
            <person name="Medema M.H."/>
            <person name="Devos D.P."/>
            <person name="Kaster A.-K."/>
            <person name="Ovreas L."/>
            <person name="Rohde M."/>
            <person name="Galperin M.Y."/>
            <person name="Jogler C."/>
        </authorList>
    </citation>
    <scope>NUCLEOTIDE SEQUENCE [LARGE SCALE GENOMIC DNA]</scope>
    <source>
        <strain evidence="1 2">Pla85_3_4</strain>
    </source>
</reference>
<accession>A0A518E4L3</accession>